<dbReference type="PANTHER" id="PTHR30128">
    <property type="entry name" value="OUTER MEMBRANE PROTEIN, OMPA-RELATED"/>
    <property type="match status" value="1"/>
</dbReference>
<evidence type="ECO:0000313" key="5">
    <source>
        <dbReference type="Proteomes" id="UP000321947"/>
    </source>
</evidence>
<evidence type="ECO:0000313" key="2">
    <source>
        <dbReference type="EMBL" id="KAA0062553.1"/>
    </source>
</evidence>
<dbReference type="STRING" id="1194695.A0A5A7V3C2"/>
<evidence type="ECO:0000256" key="1">
    <source>
        <dbReference type="SAM" id="Phobius"/>
    </source>
</evidence>
<keyword evidence="1" id="KW-1133">Transmembrane helix</keyword>
<keyword evidence="1" id="KW-0812">Transmembrane</keyword>
<dbReference type="Pfam" id="PF00223">
    <property type="entry name" value="PsaA_PsaB"/>
    <property type="match status" value="1"/>
</dbReference>
<dbReference type="OrthoDB" id="349at2759"/>
<dbReference type="AlphaFoldDB" id="A0A5A7V3C2"/>
<dbReference type="Proteomes" id="UP000321393">
    <property type="component" value="Unassembled WGS sequence"/>
</dbReference>
<evidence type="ECO:0000313" key="4">
    <source>
        <dbReference type="Proteomes" id="UP000321393"/>
    </source>
</evidence>
<dbReference type="Gene3D" id="1.20.1130.10">
    <property type="entry name" value="Photosystem I PsaA/PsaB"/>
    <property type="match status" value="1"/>
</dbReference>
<dbReference type="GO" id="GO:0015979">
    <property type="term" value="P:photosynthesis"/>
    <property type="evidence" value="ECO:0007669"/>
    <property type="project" value="InterPro"/>
</dbReference>
<dbReference type="GO" id="GO:0009535">
    <property type="term" value="C:chloroplast thylakoid membrane"/>
    <property type="evidence" value="ECO:0007669"/>
    <property type="project" value="TreeGrafter"/>
</dbReference>
<dbReference type="SUPFAM" id="SSF81558">
    <property type="entry name" value="Photosystem I subunits PsaA/PsaB"/>
    <property type="match status" value="1"/>
</dbReference>
<keyword evidence="1" id="KW-0472">Membrane</keyword>
<gene>
    <name evidence="3" type="ORF">E5676_scaffold403G001360</name>
    <name evidence="2" type="ORF">E6C27_scaffold79G00350</name>
</gene>
<sequence length="143" mass="15899">MDSMTFRDGNCNSSITAPWKPLLFFRTSQTVLPFLNSALETRLAELFTGKWNLYAQDPDSNNHLFGTSEGAGTAILTLLGGFHQQTQSLWLTDMAHHHLAIAFIFLVAGHMYITNFGIGHSIKDLLEAHISSEGRLRRGHTSP</sequence>
<evidence type="ECO:0000313" key="3">
    <source>
        <dbReference type="EMBL" id="TYK28775.1"/>
    </source>
</evidence>
<accession>A0A5A7V3C2</accession>
<dbReference type="Proteomes" id="UP000321947">
    <property type="component" value="Unassembled WGS sequence"/>
</dbReference>
<dbReference type="EMBL" id="SSTE01004244">
    <property type="protein sequence ID" value="KAA0062553.1"/>
    <property type="molecule type" value="Genomic_DNA"/>
</dbReference>
<proteinExistence type="predicted"/>
<name>A0A5A7V3C2_CUCMM</name>
<comment type="caution">
    <text evidence="2">The sequence shown here is derived from an EMBL/GenBank/DDBJ whole genome shotgun (WGS) entry which is preliminary data.</text>
</comment>
<reference evidence="4 5" key="1">
    <citation type="submission" date="2019-08" db="EMBL/GenBank/DDBJ databases">
        <title>Draft genome sequences of two oriental melons (Cucumis melo L. var makuwa).</title>
        <authorList>
            <person name="Kwon S.-Y."/>
        </authorList>
    </citation>
    <scope>NUCLEOTIDE SEQUENCE [LARGE SCALE GENOMIC DNA]</scope>
    <source>
        <strain evidence="5">cv. Chang Bougi</strain>
        <strain evidence="4">cv. SW 3</strain>
        <tissue evidence="2">Leaf</tissue>
    </source>
</reference>
<dbReference type="PANTHER" id="PTHR30128:SF19">
    <property type="entry name" value="PHOTOSYSTEM I P700 CHLOROPHYLL A APOPROTEIN A1-RELATED"/>
    <property type="match status" value="1"/>
</dbReference>
<feature type="transmembrane region" description="Helical" evidence="1">
    <location>
        <begin position="95"/>
        <end position="113"/>
    </location>
</feature>
<organism evidence="2 4">
    <name type="scientific">Cucumis melo var. makuwa</name>
    <name type="common">Oriental melon</name>
    <dbReference type="NCBI Taxonomy" id="1194695"/>
    <lineage>
        <taxon>Eukaryota</taxon>
        <taxon>Viridiplantae</taxon>
        <taxon>Streptophyta</taxon>
        <taxon>Embryophyta</taxon>
        <taxon>Tracheophyta</taxon>
        <taxon>Spermatophyta</taxon>
        <taxon>Magnoliopsida</taxon>
        <taxon>eudicotyledons</taxon>
        <taxon>Gunneridae</taxon>
        <taxon>Pentapetalae</taxon>
        <taxon>rosids</taxon>
        <taxon>fabids</taxon>
        <taxon>Cucurbitales</taxon>
        <taxon>Cucurbitaceae</taxon>
        <taxon>Benincaseae</taxon>
        <taxon>Cucumis</taxon>
    </lineage>
</organism>
<dbReference type="EMBL" id="SSTD01002040">
    <property type="protein sequence ID" value="TYK28775.1"/>
    <property type="molecule type" value="Genomic_DNA"/>
</dbReference>
<dbReference type="InterPro" id="IPR036408">
    <property type="entry name" value="PSI_PsaA/B_sf"/>
</dbReference>
<protein>
    <submittedName>
        <fullName evidence="2 3">Photosystem I P700 apoprotein A2</fullName>
    </submittedName>
</protein>
<dbReference type="InterPro" id="IPR001280">
    <property type="entry name" value="PSI_PsaA/B"/>
</dbReference>